<accession>A0A5B8XV54</accession>
<dbReference type="InterPro" id="IPR036034">
    <property type="entry name" value="PDZ_sf"/>
</dbReference>
<feature type="domain" description="PDZ" evidence="10">
    <location>
        <begin position="338"/>
        <end position="428"/>
    </location>
</feature>
<dbReference type="Gene3D" id="2.30.42.10">
    <property type="match status" value="2"/>
</dbReference>
<feature type="signal peptide" evidence="9">
    <location>
        <begin position="1"/>
        <end position="20"/>
    </location>
</feature>
<protein>
    <submittedName>
        <fullName evidence="11">Do family serine endopeptidase</fullName>
    </submittedName>
</protein>
<reference evidence="11 12" key="1">
    <citation type="submission" date="2019-08" db="EMBL/GenBank/DDBJ databases">
        <authorList>
            <person name="Liang Q."/>
        </authorList>
    </citation>
    <scope>NUCLEOTIDE SEQUENCE [LARGE SCALE GENOMIC DNA]</scope>
    <source>
        <strain evidence="11 12">V1718</strain>
    </source>
</reference>
<evidence type="ECO:0000256" key="9">
    <source>
        <dbReference type="SAM" id="SignalP"/>
    </source>
</evidence>
<sequence length="440" mass="46048">MKRSLLIGFVILFASTAAFAQALPDVATLFDEQKGRVVSVQTEVSAGFGSIFGFGTERRPTRMGQGSGFIVDSAGLVLTNNHVVQGAEKIQVTLNDGESYEAELVGADPSTDIALLKVEAGRSLPAVELGSSTALRVGEWVVAIGNPFGLDYSVTAGIVSAMGRNIGAGPYDNFIQTDASINPGNSGGPLFNMKGEVVGVNTAIIRDGQGIGFAVPIDMVKAMLPQLRDNGRVSRGFMGIGVQPLDDELARAFNLPKKHGVVIGSVDGQGPAAKAGLQPGDVVTKIDGKRVREIQELLIAVAQSPPGKKIDVEYTRNGKNLAAKVQVAERPEIGQASTPNFERPDSGVQNLGINVAPVDAQVARQLGAEMGKGVVVTRVTPGSAGARVLRPGDIILRVGETAVSSQKELENAISNSKGVFRFLIQRAGRTIFVAVKIGSK</sequence>
<dbReference type="OrthoDB" id="9758917at2"/>
<keyword evidence="12" id="KW-1185">Reference proteome</keyword>
<dbReference type="Gene3D" id="2.40.10.120">
    <property type="match status" value="1"/>
</dbReference>
<keyword evidence="2" id="KW-0645">Protease</keyword>
<organism evidence="11 12">
    <name type="scientific">Microvenator marinus</name>
    <dbReference type="NCBI Taxonomy" id="2600177"/>
    <lineage>
        <taxon>Bacteria</taxon>
        <taxon>Deltaproteobacteria</taxon>
        <taxon>Bradymonadales</taxon>
        <taxon>Microvenatoraceae</taxon>
        <taxon>Microvenator</taxon>
    </lineage>
</organism>
<evidence type="ECO:0000313" key="11">
    <source>
        <dbReference type="EMBL" id="QED29500.1"/>
    </source>
</evidence>
<evidence type="ECO:0000256" key="5">
    <source>
        <dbReference type="ARBA" id="ARBA00022801"/>
    </source>
</evidence>
<evidence type="ECO:0000313" key="12">
    <source>
        <dbReference type="Proteomes" id="UP000321595"/>
    </source>
</evidence>
<dbReference type="SUPFAM" id="SSF50494">
    <property type="entry name" value="Trypsin-like serine proteases"/>
    <property type="match status" value="1"/>
</dbReference>
<keyword evidence="4" id="KW-0677">Repeat</keyword>
<evidence type="ECO:0000256" key="2">
    <source>
        <dbReference type="ARBA" id="ARBA00022670"/>
    </source>
</evidence>
<dbReference type="PROSITE" id="PS50106">
    <property type="entry name" value="PDZ"/>
    <property type="match status" value="2"/>
</dbReference>
<dbReference type="GO" id="GO:0004252">
    <property type="term" value="F:serine-type endopeptidase activity"/>
    <property type="evidence" value="ECO:0007669"/>
    <property type="project" value="InterPro"/>
</dbReference>
<dbReference type="EMBL" id="CP042467">
    <property type="protein sequence ID" value="QED29500.1"/>
    <property type="molecule type" value="Genomic_DNA"/>
</dbReference>
<dbReference type="PANTHER" id="PTHR22939:SF129">
    <property type="entry name" value="SERINE PROTEASE HTRA2, MITOCHONDRIAL"/>
    <property type="match status" value="1"/>
</dbReference>
<dbReference type="Pfam" id="PF13180">
    <property type="entry name" value="PDZ_2"/>
    <property type="match status" value="1"/>
</dbReference>
<keyword evidence="5" id="KW-0378">Hydrolase</keyword>
<evidence type="ECO:0000256" key="1">
    <source>
        <dbReference type="ARBA" id="ARBA00010541"/>
    </source>
</evidence>
<evidence type="ECO:0000256" key="4">
    <source>
        <dbReference type="ARBA" id="ARBA00022737"/>
    </source>
</evidence>
<feature type="active site" description="Charge relay system" evidence="7">
    <location>
        <position position="112"/>
    </location>
</feature>
<gene>
    <name evidence="11" type="ORF">FRD01_20125</name>
</gene>
<dbReference type="AlphaFoldDB" id="A0A5B8XV54"/>
<feature type="chain" id="PRO_5039730904" evidence="9">
    <location>
        <begin position="21"/>
        <end position="440"/>
    </location>
</feature>
<keyword evidence="6" id="KW-0720">Serine protease</keyword>
<feature type="domain" description="PDZ" evidence="10">
    <location>
        <begin position="232"/>
        <end position="318"/>
    </location>
</feature>
<dbReference type="InterPro" id="IPR011782">
    <property type="entry name" value="Pept_S1C_Do"/>
</dbReference>
<feature type="active site" description="Charge relay system" evidence="7">
    <location>
        <position position="82"/>
    </location>
</feature>
<evidence type="ECO:0000256" key="7">
    <source>
        <dbReference type="PIRSR" id="PIRSR611782-1"/>
    </source>
</evidence>
<dbReference type="SUPFAM" id="SSF50156">
    <property type="entry name" value="PDZ domain-like"/>
    <property type="match status" value="2"/>
</dbReference>
<feature type="binding site" evidence="8">
    <location>
        <position position="112"/>
    </location>
    <ligand>
        <name>substrate</name>
    </ligand>
</feature>
<dbReference type="PANTHER" id="PTHR22939">
    <property type="entry name" value="SERINE PROTEASE FAMILY S1C HTRA-RELATED"/>
    <property type="match status" value="1"/>
</dbReference>
<evidence type="ECO:0000256" key="8">
    <source>
        <dbReference type="PIRSR" id="PIRSR611782-2"/>
    </source>
</evidence>
<evidence type="ECO:0000259" key="10">
    <source>
        <dbReference type="PROSITE" id="PS50106"/>
    </source>
</evidence>
<dbReference type="Pfam" id="PF00595">
    <property type="entry name" value="PDZ"/>
    <property type="match status" value="1"/>
</dbReference>
<dbReference type="GO" id="GO:0006508">
    <property type="term" value="P:proteolysis"/>
    <property type="evidence" value="ECO:0007669"/>
    <property type="project" value="UniProtKB-KW"/>
</dbReference>
<dbReference type="PRINTS" id="PR00834">
    <property type="entry name" value="PROTEASES2C"/>
</dbReference>
<dbReference type="Pfam" id="PF13365">
    <property type="entry name" value="Trypsin_2"/>
    <property type="match status" value="1"/>
</dbReference>
<dbReference type="Proteomes" id="UP000321595">
    <property type="component" value="Chromosome"/>
</dbReference>
<name>A0A5B8XV54_9DELT</name>
<keyword evidence="3 9" id="KW-0732">Signal</keyword>
<feature type="binding site" evidence="8">
    <location>
        <begin position="184"/>
        <end position="186"/>
    </location>
    <ligand>
        <name>substrate</name>
    </ligand>
</feature>
<evidence type="ECO:0000256" key="3">
    <source>
        <dbReference type="ARBA" id="ARBA00022729"/>
    </source>
</evidence>
<comment type="similarity">
    <text evidence="1">Belongs to the peptidase S1C family.</text>
</comment>
<dbReference type="NCBIfam" id="TIGR02037">
    <property type="entry name" value="degP_htrA_DO"/>
    <property type="match status" value="1"/>
</dbReference>
<dbReference type="InterPro" id="IPR001478">
    <property type="entry name" value="PDZ"/>
</dbReference>
<dbReference type="RefSeq" id="WP_146962733.1">
    <property type="nucleotide sequence ID" value="NZ_CP042467.1"/>
</dbReference>
<dbReference type="InterPro" id="IPR001940">
    <property type="entry name" value="Peptidase_S1C"/>
</dbReference>
<feature type="active site" description="Charge relay system" evidence="7">
    <location>
        <position position="186"/>
    </location>
</feature>
<evidence type="ECO:0000256" key="6">
    <source>
        <dbReference type="ARBA" id="ARBA00022825"/>
    </source>
</evidence>
<dbReference type="SMART" id="SM00228">
    <property type="entry name" value="PDZ"/>
    <property type="match status" value="2"/>
</dbReference>
<proteinExistence type="inferred from homology"/>
<dbReference type="InterPro" id="IPR009003">
    <property type="entry name" value="Peptidase_S1_PA"/>
</dbReference>
<feature type="binding site" evidence="8">
    <location>
        <position position="82"/>
    </location>
    <ligand>
        <name>substrate</name>
    </ligand>
</feature>
<dbReference type="KEGG" id="bbae:FRD01_20125"/>